<feature type="transmembrane region" description="Helical" evidence="11">
    <location>
        <begin position="358"/>
        <end position="376"/>
    </location>
</feature>
<dbReference type="PROSITE" id="PS51201">
    <property type="entry name" value="RCK_N"/>
    <property type="match status" value="1"/>
</dbReference>
<dbReference type="Gene3D" id="3.30.70.1450">
    <property type="entry name" value="Regulator of K+ conductance, C-terminal domain"/>
    <property type="match status" value="1"/>
</dbReference>
<name>A0A1N6EWE3_9GAMM</name>
<dbReference type="Pfam" id="PF00999">
    <property type="entry name" value="Na_H_Exchanger"/>
    <property type="match status" value="1"/>
</dbReference>
<evidence type="ECO:0000256" key="1">
    <source>
        <dbReference type="ARBA" id="ARBA00004127"/>
    </source>
</evidence>
<comment type="similarity">
    <text evidence="2">Belongs to the monovalent cation:proton antiporter 2 (CPA2) transporter (TC 2.A.37) family.</text>
</comment>
<evidence type="ECO:0000256" key="2">
    <source>
        <dbReference type="ARBA" id="ARBA00005551"/>
    </source>
</evidence>
<evidence type="ECO:0000256" key="3">
    <source>
        <dbReference type="ARBA" id="ARBA00022448"/>
    </source>
</evidence>
<evidence type="ECO:0000313" key="15">
    <source>
        <dbReference type="Proteomes" id="UP000198461"/>
    </source>
</evidence>
<dbReference type="OrthoDB" id="9781411at2"/>
<dbReference type="GO" id="GO:0008324">
    <property type="term" value="F:monoatomic cation transmembrane transporter activity"/>
    <property type="evidence" value="ECO:0007669"/>
    <property type="project" value="InterPro"/>
</dbReference>
<gene>
    <name evidence="14" type="ORF">SAMN05443662_0800</name>
</gene>
<feature type="transmembrane region" description="Helical" evidence="11">
    <location>
        <begin position="331"/>
        <end position="352"/>
    </location>
</feature>
<dbReference type="InterPro" id="IPR036291">
    <property type="entry name" value="NAD(P)-bd_dom_sf"/>
</dbReference>
<feature type="transmembrane region" description="Helical" evidence="11">
    <location>
        <begin position="182"/>
        <end position="204"/>
    </location>
</feature>
<evidence type="ECO:0000256" key="9">
    <source>
        <dbReference type="ARBA" id="ARBA00023065"/>
    </source>
</evidence>
<organism evidence="14 15">
    <name type="scientific">Sulfurivirga caldicuralii</name>
    <dbReference type="NCBI Taxonomy" id="364032"/>
    <lineage>
        <taxon>Bacteria</taxon>
        <taxon>Pseudomonadati</taxon>
        <taxon>Pseudomonadota</taxon>
        <taxon>Gammaproteobacteria</taxon>
        <taxon>Thiotrichales</taxon>
        <taxon>Piscirickettsiaceae</taxon>
        <taxon>Sulfurivirga</taxon>
    </lineage>
</organism>
<evidence type="ECO:0000256" key="6">
    <source>
        <dbReference type="ARBA" id="ARBA00022692"/>
    </source>
</evidence>
<protein>
    <submittedName>
        <fullName evidence="14">Kef-type potassium/proton antiporter, CPA2 family</fullName>
    </submittedName>
</protein>
<dbReference type="GO" id="GO:0012505">
    <property type="term" value="C:endomembrane system"/>
    <property type="evidence" value="ECO:0007669"/>
    <property type="project" value="UniProtKB-SubCell"/>
</dbReference>
<evidence type="ECO:0000259" key="12">
    <source>
        <dbReference type="PROSITE" id="PS51201"/>
    </source>
</evidence>
<dbReference type="RefSeq" id="WP_074201102.1">
    <property type="nucleotide sequence ID" value="NZ_FSRE01000002.1"/>
</dbReference>
<feature type="transmembrane region" description="Helical" evidence="11">
    <location>
        <begin position="148"/>
        <end position="170"/>
    </location>
</feature>
<dbReference type="GO" id="GO:0006813">
    <property type="term" value="P:potassium ion transport"/>
    <property type="evidence" value="ECO:0007669"/>
    <property type="project" value="UniProtKB-KW"/>
</dbReference>
<evidence type="ECO:0000256" key="5">
    <source>
        <dbReference type="ARBA" id="ARBA00022538"/>
    </source>
</evidence>
<keyword evidence="5" id="KW-0633">Potassium transport</keyword>
<feature type="transmembrane region" description="Helical" evidence="11">
    <location>
        <begin position="31"/>
        <end position="49"/>
    </location>
</feature>
<feature type="transmembrane region" description="Helical" evidence="11">
    <location>
        <begin position="55"/>
        <end position="74"/>
    </location>
</feature>
<dbReference type="InterPro" id="IPR036721">
    <property type="entry name" value="RCK_C_sf"/>
</dbReference>
<feature type="transmembrane region" description="Helical" evidence="11">
    <location>
        <begin position="296"/>
        <end position="319"/>
    </location>
</feature>
<evidence type="ECO:0000313" key="14">
    <source>
        <dbReference type="EMBL" id="SIN87253.1"/>
    </source>
</evidence>
<dbReference type="STRING" id="364032.SAMN05443662_0800"/>
<reference evidence="14 15" key="1">
    <citation type="submission" date="2016-11" db="EMBL/GenBank/DDBJ databases">
        <authorList>
            <person name="Jaros S."/>
            <person name="Januszkiewicz K."/>
            <person name="Wedrychowicz H."/>
        </authorList>
    </citation>
    <scope>NUCLEOTIDE SEQUENCE [LARGE SCALE GENOMIC DNA]</scope>
    <source>
        <strain evidence="14 15">DSM 17737</strain>
    </source>
</reference>
<dbReference type="FunFam" id="3.40.50.720:FF:000036">
    <property type="entry name" value="Glutathione-regulated potassium-efflux system protein KefB"/>
    <property type="match status" value="1"/>
</dbReference>
<keyword evidence="6 11" id="KW-0812">Transmembrane</keyword>
<keyword evidence="3" id="KW-0813">Transport</keyword>
<feature type="domain" description="RCK N-terminal" evidence="12">
    <location>
        <begin position="409"/>
        <end position="526"/>
    </location>
</feature>
<feature type="transmembrane region" description="Helical" evidence="11">
    <location>
        <begin position="272"/>
        <end position="290"/>
    </location>
</feature>
<feature type="transmembrane region" description="Helical" evidence="11">
    <location>
        <begin position="216"/>
        <end position="234"/>
    </location>
</feature>
<keyword evidence="8 11" id="KW-1133">Transmembrane helix</keyword>
<dbReference type="PANTHER" id="PTHR46157">
    <property type="entry name" value="K(+) EFFLUX ANTIPORTER 3, CHLOROPLASTIC"/>
    <property type="match status" value="1"/>
</dbReference>
<evidence type="ECO:0000256" key="10">
    <source>
        <dbReference type="ARBA" id="ARBA00023136"/>
    </source>
</evidence>
<keyword evidence="9" id="KW-0406">Ion transport</keyword>
<keyword evidence="7" id="KW-0630">Potassium</keyword>
<keyword evidence="15" id="KW-1185">Reference proteome</keyword>
<comment type="subcellular location">
    <subcellularLocation>
        <location evidence="1">Endomembrane system</location>
        <topology evidence="1">Multi-pass membrane protein</topology>
    </subcellularLocation>
</comment>
<dbReference type="InterPro" id="IPR006037">
    <property type="entry name" value="RCK_C"/>
</dbReference>
<dbReference type="InterPro" id="IPR003148">
    <property type="entry name" value="RCK_N"/>
</dbReference>
<dbReference type="EMBL" id="FSRE01000002">
    <property type="protein sequence ID" value="SIN87253.1"/>
    <property type="molecule type" value="Genomic_DNA"/>
</dbReference>
<dbReference type="SUPFAM" id="SSF51735">
    <property type="entry name" value="NAD(P)-binding Rossmann-fold domains"/>
    <property type="match status" value="1"/>
</dbReference>
<dbReference type="Pfam" id="PF02080">
    <property type="entry name" value="TrkA_C"/>
    <property type="match status" value="1"/>
</dbReference>
<dbReference type="NCBIfam" id="TIGR00932">
    <property type="entry name" value="2a37"/>
    <property type="match status" value="1"/>
</dbReference>
<accession>A0A1N6EWE3</accession>
<dbReference type="Gene3D" id="3.40.50.720">
    <property type="entry name" value="NAD(P)-binding Rossmann-like Domain"/>
    <property type="match status" value="1"/>
</dbReference>
<dbReference type="PANTHER" id="PTHR46157:SF4">
    <property type="entry name" value="K(+) EFFLUX ANTIPORTER 3, CHLOROPLASTIC"/>
    <property type="match status" value="1"/>
</dbReference>
<feature type="transmembrane region" description="Helical" evidence="11">
    <location>
        <begin position="115"/>
        <end position="136"/>
    </location>
</feature>
<keyword evidence="4" id="KW-0050">Antiport</keyword>
<dbReference type="Gene3D" id="1.20.1530.20">
    <property type="match status" value="1"/>
</dbReference>
<evidence type="ECO:0000256" key="8">
    <source>
        <dbReference type="ARBA" id="ARBA00022989"/>
    </source>
</evidence>
<feature type="transmembrane region" description="Helical" evidence="11">
    <location>
        <begin position="86"/>
        <end position="109"/>
    </location>
</feature>
<feature type="transmembrane region" description="Helical" evidence="11">
    <location>
        <begin position="6"/>
        <end position="24"/>
    </location>
</feature>
<dbReference type="GO" id="GO:0015297">
    <property type="term" value="F:antiporter activity"/>
    <property type="evidence" value="ECO:0007669"/>
    <property type="project" value="UniProtKB-KW"/>
</dbReference>
<sequence length="660" mass="72549">MNEHIILAIAALLGVSMVVVALAHRLHMPAILGYILVGMLVGPDGLGWIQSDKTIHLLAEVGIVFLLFSIGLEFSVPQMLALRRHVFGMGTLQVVLTTLVIFLLAIVFFELDTTQAFVIGSALALSSTAIVIKQLADQGELQSRHGRAAVGILIFQDLMAIPLLIVVPALGNPVEGQLATTLAWSLLKGLGVTALLLLAGRYVLRPLFHEVAHSRSEELFTLTVLTVALLAAALAESAGISMTLGAFIAGMMLGETEYRHQIESDIRPFRDVLLGLFFITVGMGLSFKVLGANFVWILALTLAIMALKTLVILLVGWLMRKPLGVSLRTALSLNQVGEFGLVLLTLAGSYALLDELTLQWIMTAAVLSMMMAPILIKFNGVIAKRLDLSYGQELVNREEEIREETDWMKNHVILCGFGRVGQMTARFLKEAHEPYLALDLDISRVHLAKQAGEPVFYGNSSRPSILEAAHIDRARLVSITYGDVQMALKTLEAVRRLRPDIPVMVRLRDDRHYEEFLQAGATEVISDTFEASLLLSAEILLKLGHSETEVLNAIELARKHHEEVLEGFYQGEGNLTRLKDQGIRKLTRTVPLTADSYATGRTIGDLNLQDMNVKVQAVKRGHIRGENPEDATRLRDEDVVVLVGEPEDLERAEHFLQSGK</sequence>
<evidence type="ECO:0000256" key="4">
    <source>
        <dbReference type="ARBA" id="ARBA00022449"/>
    </source>
</evidence>
<dbReference type="Proteomes" id="UP000198461">
    <property type="component" value="Unassembled WGS sequence"/>
</dbReference>
<dbReference type="InterPro" id="IPR004771">
    <property type="entry name" value="K/H_exchanger"/>
</dbReference>
<evidence type="ECO:0000256" key="7">
    <source>
        <dbReference type="ARBA" id="ARBA00022958"/>
    </source>
</evidence>
<keyword evidence="10 11" id="KW-0472">Membrane</keyword>
<dbReference type="InterPro" id="IPR006153">
    <property type="entry name" value="Cation/H_exchanger_TM"/>
</dbReference>
<dbReference type="GO" id="GO:0005886">
    <property type="term" value="C:plasma membrane"/>
    <property type="evidence" value="ECO:0007669"/>
    <property type="project" value="TreeGrafter"/>
</dbReference>
<dbReference type="SUPFAM" id="SSF116726">
    <property type="entry name" value="TrkA C-terminal domain-like"/>
    <property type="match status" value="1"/>
</dbReference>
<proteinExistence type="inferred from homology"/>
<dbReference type="AlphaFoldDB" id="A0A1N6EWE3"/>
<evidence type="ECO:0000259" key="13">
    <source>
        <dbReference type="PROSITE" id="PS51202"/>
    </source>
</evidence>
<dbReference type="InterPro" id="IPR038770">
    <property type="entry name" value="Na+/solute_symporter_sf"/>
</dbReference>
<dbReference type="Pfam" id="PF02254">
    <property type="entry name" value="TrkA_N"/>
    <property type="match status" value="1"/>
</dbReference>
<feature type="domain" description="RCK C-terminal" evidence="13">
    <location>
        <begin position="575"/>
        <end position="658"/>
    </location>
</feature>
<dbReference type="PROSITE" id="PS51202">
    <property type="entry name" value="RCK_C"/>
    <property type="match status" value="1"/>
</dbReference>
<evidence type="ECO:0000256" key="11">
    <source>
        <dbReference type="SAM" id="Phobius"/>
    </source>
</evidence>
<dbReference type="GO" id="GO:1902600">
    <property type="term" value="P:proton transmembrane transport"/>
    <property type="evidence" value="ECO:0007669"/>
    <property type="project" value="InterPro"/>
</dbReference>